<proteinExistence type="predicted"/>
<comment type="caution">
    <text evidence="1">The sequence shown here is derived from an EMBL/GenBank/DDBJ whole genome shotgun (WGS) entry which is preliminary data.</text>
</comment>
<gene>
    <name evidence="1" type="ORF">CRP01_30465</name>
</gene>
<evidence type="ECO:0000313" key="2">
    <source>
        <dbReference type="Proteomes" id="UP000223913"/>
    </source>
</evidence>
<accession>A0A2D0N3I5</accession>
<organism evidence="1 2">
    <name type="scientific">Flavilitoribacter nigricans (strain ATCC 23147 / DSM 23189 / NBRC 102662 / NCIMB 1420 / SS-2)</name>
    <name type="common">Lewinella nigricans</name>
    <dbReference type="NCBI Taxonomy" id="1122177"/>
    <lineage>
        <taxon>Bacteria</taxon>
        <taxon>Pseudomonadati</taxon>
        <taxon>Bacteroidota</taxon>
        <taxon>Saprospiria</taxon>
        <taxon>Saprospirales</taxon>
        <taxon>Lewinellaceae</taxon>
        <taxon>Flavilitoribacter</taxon>
    </lineage>
</organism>
<dbReference type="AlphaFoldDB" id="A0A2D0N3I5"/>
<evidence type="ECO:0008006" key="3">
    <source>
        <dbReference type="Google" id="ProtNLM"/>
    </source>
</evidence>
<name>A0A2D0N3I5_FLAN2</name>
<keyword evidence="2" id="KW-1185">Reference proteome</keyword>
<dbReference type="Proteomes" id="UP000223913">
    <property type="component" value="Unassembled WGS sequence"/>
</dbReference>
<evidence type="ECO:0000313" key="1">
    <source>
        <dbReference type="EMBL" id="PHN02709.1"/>
    </source>
</evidence>
<sequence length="266" mass="29614">MGLLSNYRTNYLSIGWQLAPFRSIPGHGLGSADQFHTLEFSLRYHLSDRFKLLAYQPYRINRRMNNDQRVQQLKGISDTRIVAAYTLIKDASLGAVNVFWETGAGVKLPVGAYNARIHDADLPENFNIGNGSWAYLFQNNLVLTYRQLGLVVNGAYQHQRPSRSDYQFGHQWTGQLLLFAEARLGNQMQVVPNAGLTLEKITSDYHPNGQSVAGTGGRGIFVSSGINFKAGSWIIGAAAALPVNQSYSKDEVEARPRLTSQILFTF</sequence>
<protein>
    <recommendedName>
        <fullName evidence="3">Transporter</fullName>
    </recommendedName>
</protein>
<reference evidence="1 2" key="1">
    <citation type="submission" date="2017-10" db="EMBL/GenBank/DDBJ databases">
        <title>The draft genome sequence of Lewinella nigricans NBRC 102662.</title>
        <authorList>
            <person name="Wang K."/>
        </authorList>
    </citation>
    <scope>NUCLEOTIDE SEQUENCE [LARGE SCALE GENOMIC DNA]</scope>
    <source>
        <strain evidence="1 2">NBRC 102662</strain>
    </source>
</reference>
<dbReference type="EMBL" id="PDUD01000037">
    <property type="protein sequence ID" value="PHN02709.1"/>
    <property type="molecule type" value="Genomic_DNA"/>
</dbReference>